<dbReference type="InterPro" id="IPR008878">
    <property type="entry name" value="Transposase_IS66_Orf2"/>
</dbReference>
<name>A0A495SNU0_9FLAO</name>
<accession>A0A495SNU0</accession>
<evidence type="ECO:0000313" key="1">
    <source>
        <dbReference type="EMBL" id="RKT01736.1"/>
    </source>
</evidence>
<organism evidence="1 2">
    <name type="scientific">Chryseobacterium defluvii</name>
    <dbReference type="NCBI Taxonomy" id="160396"/>
    <lineage>
        <taxon>Bacteria</taxon>
        <taxon>Pseudomonadati</taxon>
        <taxon>Bacteroidota</taxon>
        <taxon>Flavobacteriia</taxon>
        <taxon>Flavobacteriales</taxon>
        <taxon>Weeksellaceae</taxon>
        <taxon>Chryseobacterium group</taxon>
        <taxon>Chryseobacterium</taxon>
    </lineage>
</organism>
<protein>
    <submittedName>
        <fullName evidence="1">IS66 Orf2 like protein</fullName>
    </submittedName>
</protein>
<dbReference type="Proteomes" id="UP000272428">
    <property type="component" value="Unassembled WGS sequence"/>
</dbReference>
<proteinExistence type="predicted"/>
<dbReference type="AlphaFoldDB" id="A0A495SNU0"/>
<dbReference type="OrthoDB" id="4956084at2"/>
<evidence type="ECO:0000313" key="2">
    <source>
        <dbReference type="Proteomes" id="UP000272428"/>
    </source>
</evidence>
<keyword evidence="2" id="KW-1185">Reference proteome</keyword>
<dbReference type="PANTHER" id="PTHR36455">
    <property type="match status" value="1"/>
</dbReference>
<sequence length="112" mass="12845">MFALGSSHHFYLYDGFCDMRKSFDGLCGLIGSGMQRQATSGEVFVFLNRSRTHMKLLHWEKGSFVLYYKRLESGTFMPPNAKNGELSWSNLVLMVEGIQVVKSIQKRRFSLP</sequence>
<comment type="caution">
    <text evidence="1">The sequence shown here is derived from an EMBL/GenBank/DDBJ whole genome shotgun (WGS) entry which is preliminary data.</text>
</comment>
<dbReference type="PANTHER" id="PTHR36455:SF1">
    <property type="entry name" value="BLR8292 PROTEIN"/>
    <property type="match status" value="1"/>
</dbReference>
<dbReference type="NCBIfam" id="NF033819">
    <property type="entry name" value="IS66_TnpB"/>
    <property type="match status" value="1"/>
</dbReference>
<dbReference type="Pfam" id="PF05717">
    <property type="entry name" value="TnpB_IS66"/>
    <property type="match status" value="1"/>
</dbReference>
<dbReference type="RefSeq" id="WP_121460625.1">
    <property type="nucleotide sequence ID" value="NZ_RBXB01000001.1"/>
</dbReference>
<gene>
    <name evidence="1" type="ORF">BCF58_0959</name>
</gene>
<dbReference type="EMBL" id="RBXB01000001">
    <property type="protein sequence ID" value="RKT01736.1"/>
    <property type="molecule type" value="Genomic_DNA"/>
</dbReference>
<reference evidence="1 2" key="1">
    <citation type="submission" date="2018-10" db="EMBL/GenBank/DDBJ databases">
        <title>Genomic Encyclopedia of Archaeal and Bacterial Type Strains, Phase II (KMG-II): from individual species to whole genera.</title>
        <authorList>
            <person name="Goeker M."/>
        </authorList>
    </citation>
    <scope>NUCLEOTIDE SEQUENCE [LARGE SCALE GENOMIC DNA]</scope>
    <source>
        <strain evidence="1 2">DSM 14219</strain>
    </source>
</reference>